<organism evidence="1 3">
    <name type="scientific">Trichuris suis</name>
    <name type="common">pig whipworm</name>
    <dbReference type="NCBI Taxonomy" id="68888"/>
    <lineage>
        <taxon>Eukaryota</taxon>
        <taxon>Metazoa</taxon>
        <taxon>Ecdysozoa</taxon>
        <taxon>Nematoda</taxon>
        <taxon>Enoplea</taxon>
        <taxon>Dorylaimia</taxon>
        <taxon>Trichinellida</taxon>
        <taxon>Trichuridae</taxon>
        <taxon>Trichuris</taxon>
    </lineage>
</organism>
<keyword evidence="3" id="KW-1185">Reference proteome</keyword>
<name>A0A085LLA1_9BILA</name>
<dbReference type="AlphaFoldDB" id="A0A085LLA1"/>
<dbReference type="EMBL" id="KL363432">
    <property type="protein sequence ID" value="KFD45747.1"/>
    <property type="molecule type" value="Genomic_DNA"/>
</dbReference>
<protein>
    <submittedName>
        <fullName evidence="1">Uncharacterized protein</fullName>
    </submittedName>
</protein>
<evidence type="ECO:0000313" key="3">
    <source>
        <dbReference type="Proteomes" id="UP000030764"/>
    </source>
</evidence>
<evidence type="ECO:0000313" key="2">
    <source>
        <dbReference type="EMBL" id="KFD60952.1"/>
    </source>
</evidence>
<proteinExistence type="predicted"/>
<evidence type="ECO:0000313" key="1">
    <source>
        <dbReference type="EMBL" id="KFD45747.1"/>
    </source>
</evidence>
<dbReference type="Proteomes" id="UP000030764">
    <property type="component" value="Unassembled WGS sequence"/>
</dbReference>
<sequence length="398" mass="44607">MNPRQQRRRQRRRLSIASLKATKVEITAAGLFGEWIQVRLPNGKHSPSCNFIWFISANFGKRRKAGPITVCLRAIGKKTQQSSIVGESKGKDRCVAKLAKARMRRALSGVLIHLSLTHALVTCQHRSGISGRQEIYQGTPSLVTIKLSCITPLQGEQHLGLIIVVSSIMNEDLAIELLPQINFTWLKYRFSPFYLQPPLDFASALLTSSSSGICTGPRDSLTRGTSLNTPGLPAPCQPSNALRIIRLNTRRNEKSVQVVKERLFVSFLDYRKDVIHIAFEEFDTASEVVARESSLFQLGSFFERRVGVPFRPIISSVGRSADNHADDWTRSVPKAPIHLFMLIKSFTLLRTNYRKQEKSRWLSTKEEQGKMEVCQVGCAVAWKRCRRADGATAGSDVN</sequence>
<gene>
    <name evidence="1" type="ORF">M513_13376</name>
    <name evidence="2" type="ORF">M514_13376</name>
</gene>
<accession>A0A085LLA1</accession>
<dbReference type="Proteomes" id="UP000030758">
    <property type="component" value="Unassembled WGS sequence"/>
</dbReference>
<reference evidence="1 3" key="1">
    <citation type="journal article" date="2014" name="Nat. Genet.">
        <title>Genome and transcriptome of the porcine whipworm Trichuris suis.</title>
        <authorList>
            <person name="Jex A.R."/>
            <person name="Nejsum P."/>
            <person name="Schwarz E.M."/>
            <person name="Hu L."/>
            <person name="Young N.D."/>
            <person name="Hall R.S."/>
            <person name="Korhonen P.K."/>
            <person name="Liao S."/>
            <person name="Thamsborg S."/>
            <person name="Xia J."/>
            <person name="Xu P."/>
            <person name="Wang S."/>
            <person name="Scheerlinck J.P."/>
            <person name="Hofmann A."/>
            <person name="Sternberg P.W."/>
            <person name="Wang J."/>
            <person name="Gasser R.B."/>
        </authorList>
    </citation>
    <scope>NUCLEOTIDE SEQUENCE [LARGE SCALE GENOMIC DNA]</scope>
    <source>
        <strain evidence="2">DCEP-RM93F</strain>
        <strain evidence="1">DCEP-RM93M</strain>
    </source>
</reference>
<dbReference type="EMBL" id="KL367641">
    <property type="protein sequence ID" value="KFD60952.1"/>
    <property type="molecule type" value="Genomic_DNA"/>
</dbReference>